<evidence type="ECO:0000256" key="1">
    <source>
        <dbReference type="SAM" id="Phobius"/>
    </source>
</evidence>
<dbReference type="CDD" id="cd03385">
    <property type="entry name" value="PAP2_BcrC_like"/>
    <property type="match status" value="1"/>
</dbReference>
<dbReference type="PANTHER" id="PTHR14969:SF13">
    <property type="entry name" value="AT30094P"/>
    <property type="match status" value="1"/>
</dbReference>
<dbReference type="InterPro" id="IPR000326">
    <property type="entry name" value="PAP2/HPO"/>
</dbReference>
<dbReference type="GO" id="GO:0050380">
    <property type="term" value="F:undecaprenyl-diphosphatase activity"/>
    <property type="evidence" value="ECO:0007669"/>
    <property type="project" value="InterPro"/>
</dbReference>
<dbReference type="AlphaFoldDB" id="A0A8T9ZYF8"/>
<keyword evidence="4" id="KW-1185">Reference proteome</keyword>
<feature type="transmembrane region" description="Helical" evidence="1">
    <location>
        <begin position="164"/>
        <end position="185"/>
    </location>
</feature>
<keyword evidence="1" id="KW-1133">Transmembrane helix</keyword>
<accession>A0A8T9ZYF8</accession>
<sequence>MTVLSTVSLLLPYEEIFTSHLGHPLLNDVMIFAAENIVYLIPLVLLYLWFTSGSERTQSSLSLGSRPGKTKSVFIFVTIVVGLALSYIIGQLYSHPAPYMAGYETLLVEAPENSFPSQHTTVMFAFAWPLFYLQDRWQGSVALVLASLVGVSRVYIGVHYPIDIVGAIGVSLLGFILMYAGRGVVIDFARRCIRIEDRFRTALSQAF</sequence>
<dbReference type="GeneID" id="71927740"/>
<dbReference type="InterPro" id="IPR033879">
    <property type="entry name" value="UPP_Pase"/>
</dbReference>
<dbReference type="Proteomes" id="UP000831768">
    <property type="component" value="Chromosome"/>
</dbReference>
<keyword evidence="1" id="KW-0472">Membrane</keyword>
<dbReference type="SUPFAM" id="SSF48317">
    <property type="entry name" value="Acid phosphatase/Vanadium-dependent haloperoxidase"/>
    <property type="match status" value="1"/>
</dbReference>
<keyword evidence="1" id="KW-0812">Transmembrane</keyword>
<evidence type="ECO:0000313" key="3">
    <source>
        <dbReference type="EMBL" id="UPM41702.1"/>
    </source>
</evidence>
<evidence type="ECO:0000259" key="2">
    <source>
        <dbReference type="SMART" id="SM00014"/>
    </source>
</evidence>
<dbReference type="PANTHER" id="PTHR14969">
    <property type="entry name" value="SPHINGOSINE-1-PHOSPHATE PHOSPHOHYDROLASE"/>
    <property type="match status" value="1"/>
</dbReference>
<feature type="transmembrane region" description="Helical" evidence="1">
    <location>
        <begin position="114"/>
        <end position="133"/>
    </location>
</feature>
<evidence type="ECO:0000313" key="4">
    <source>
        <dbReference type="Proteomes" id="UP000831768"/>
    </source>
</evidence>
<dbReference type="Pfam" id="PF01569">
    <property type="entry name" value="PAP2"/>
    <property type="match status" value="1"/>
</dbReference>
<dbReference type="GO" id="GO:0005886">
    <property type="term" value="C:plasma membrane"/>
    <property type="evidence" value="ECO:0007669"/>
    <property type="project" value="InterPro"/>
</dbReference>
<dbReference type="GO" id="GO:0042392">
    <property type="term" value="F:sphingosine-1-phosphate phosphatase activity"/>
    <property type="evidence" value="ECO:0007669"/>
    <property type="project" value="TreeGrafter"/>
</dbReference>
<name>A0A8T9ZYF8_9EURY</name>
<gene>
    <name evidence="3" type="ORF">MW046_06795</name>
</gene>
<dbReference type="KEGG" id="haad:MW046_06795"/>
<feature type="transmembrane region" description="Helical" evidence="1">
    <location>
        <begin position="29"/>
        <end position="51"/>
    </location>
</feature>
<reference evidence="3" key="1">
    <citation type="submission" date="2022-04" db="EMBL/GenBank/DDBJ databases">
        <title>Halocatena sp. nov., isolated from a salt lake.</title>
        <authorList>
            <person name="Cui H.-L."/>
        </authorList>
    </citation>
    <scope>NUCLEOTIDE SEQUENCE</scope>
    <source>
        <strain evidence="3">AD-1</strain>
    </source>
</reference>
<feature type="domain" description="Phosphatidic acid phosphatase type 2/haloperoxidase" evidence="2">
    <location>
        <begin position="71"/>
        <end position="179"/>
    </location>
</feature>
<feature type="transmembrane region" description="Helical" evidence="1">
    <location>
        <begin position="72"/>
        <end position="94"/>
    </location>
</feature>
<feature type="transmembrane region" description="Helical" evidence="1">
    <location>
        <begin position="140"/>
        <end position="158"/>
    </location>
</feature>
<dbReference type="Gene3D" id="1.20.144.10">
    <property type="entry name" value="Phosphatidic acid phosphatase type 2/haloperoxidase"/>
    <property type="match status" value="1"/>
</dbReference>
<dbReference type="RefSeq" id="WP_247992382.1">
    <property type="nucleotide sequence ID" value="NZ_CP096019.1"/>
</dbReference>
<protein>
    <submittedName>
        <fullName evidence="3">Undecaprenyl-diphosphatase</fullName>
    </submittedName>
</protein>
<dbReference type="InterPro" id="IPR036938">
    <property type="entry name" value="PAP2/HPO_sf"/>
</dbReference>
<proteinExistence type="predicted"/>
<dbReference type="EMBL" id="CP096019">
    <property type="protein sequence ID" value="UPM41702.1"/>
    <property type="molecule type" value="Genomic_DNA"/>
</dbReference>
<dbReference type="SMART" id="SM00014">
    <property type="entry name" value="acidPPc"/>
    <property type="match status" value="1"/>
</dbReference>
<organism evidence="3 4">
    <name type="scientific">Halocatena salina</name>
    <dbReference type="NCBI Taxonomy" id="2934340"/>
    <lineage>
        <taxon>Archaea</taxon>
        <taxon>Methanobacteriati</taxon>
        <taxon>Methanobacteriota</taxon>
        <taxon>Stenosarchaea group</taxon>
        <taxon>Halobacteria</taxon>
        <taxon>Halobacteriales</taxon>
        <taxon>Natronomonadaceae</taxon>
        <taxon>Halocatena</taxon>
    </lineage>
</organism>